<protein>
    <recommendedName>
        <fullName evidence="4">Methyltransferase domain-containing protein</fullName>
    </recommendedName>
</protein>
<dbReference type="GO" id="GO:0005829">
    <property type="term" value="C:cytosol"/>
    <property type="evidence" value="ECO:0007669"/>
    <property type="project" value="TreeGrafter"/>
</dbReference>
<reference evidence="2" key="1">
    <citation type="submission" date="2022-07" db="EMBL/GenBank/DDBJ databases">
        <title>Genome analysis of Parmales, a sister group of diatoms, reveals the evolutionary specialization of diatoms from phago-mixotrophs to photoautotrophs.</title>
        <authorList>
            <person name="Ban H."/>
            <person name="Sato S."/>
            <person name="Yoshikawa S."/>
            <person name="Kazumasa Y."/>
            <person name="Nakamura Y."/>
            <person name="Ichinomiya M."/>
            <person name="Saitoh K."/>
            <person name="Sato N."/>
            <person name="Blanc-Mathieu R."/>
            <person name="Endo H."/>
            <person name="Kuwata A."/>
            <person name="Ogata H."/>
        </authorList>
    </citation>
    <scope>NUCLEOTIDE SEQUENCE</scope>
</reference>
<dbReference type="CDD" id="cd02440">
    <property type="entry name" value="AdoMet_MTases"/>
    <property type="match status" value="1"/>
</dbReference>
<evidence type="ECO:0008006" key="4">
    <source>
        <dbReference type="Google" id="ProtNLM"/>
    </source>
</evidence>
<dbReference type="Gene3D" id="3.40.50.150">
    <property type="entry name" value="Vaccinia Virus protein VP39"/>
    <property type="match status" value="1"/>
</dbReference>
<dbReference type="InterPro" id="IPR029063">
    <property type="entry name" value="SAM-dependent_MTases_sf"/>
</dbReference>
<dbReference type="GO" id="GO:0032991">
    <property type="term" value="C:protein-containing complex"/>
    <property type="evidence" value="ECO:0007669"/>
    <property type="project" value="TreeGrafter"/>
</dbReference>
<dbReference type="Proteomes" id="UP001165082">
    <property type="component" value="Unassembled WGS sequence"/>
</dbReference>
<dbReference type="Pfam" id="PF10294">
    <property type="entry name" value="Methyltransf_16"/>
    <property type="match status" value="1"/>
</dbReference>
<dbReference type="SUPFAM" id="SSF53335">
    <property type="entry name" value="S-adenosyl-L-methionine-dependent methyltransferases"/>
    <property type="match status" value="1"/>
</dbReference>
<dbReference type="PANTHER" id="PTHR14614:SF109">
    <property type="entry name" value="RIBOSOMAL LYSINE N-METHYLTRANSFERASE 5"/>
    <property type="match status" value="1"/>
</dbReference>
<organism evidence="2 3">
    <name type="scientific">Triparma retinervis</name>
    <dbReference type="NCBI Taxonomy" id="2557542"/>
    <lineage>
        <taxon>Eukaryota</taxon>
        <taxon>Sar</taxon>
        <taxon>Stramenopiles</taxon>
        <taxon>Ochrophyta</taxon>
        <taxon>Bolidophyceae</taxon>
        <taxon>Parmales</taxon>
        <taxon>Triparmaceae</taxon>
        <taxon>Triparma</taxon>
    </lineage>
</organism>
<comment type="caution">
    <text evidence="2">The sequence shown here is derived from an EMBL/GenBank/DDBJ whole genome shotgun (WGS) entry which is preliminary data.</text>
</comment>
<keyword evidence="3" id="KW-1185">Reference proteome</keyword>
<evidence type="ECO:0000313" key="2">
    <source>
        <dbReference type="EMBL" id="GMH52328.1"/>
    </source>
</evidence>
<dbReference type="AlphaFoldDB" id="A0A9W6ZJT0"/>
<dbReference type="InterPro" id="IPR019410">
    <property type="entry name" value="Methyltransf_16"/>
</dbReference>
<dbReference type="EMBL" id="BRXZ01004613">
    <property type="protein sequence ID" value="GMH52328.1"/>
    <property type="molecule type" value="Genomic_DNA"/>
</dbReference>
<feature type="region of interest" description="Disordered" evidence="1">
    <location>
        <begin position="1"/>
        <end position="25"/>
    </location>
</feature>
<proteinExistence type="predicted"/>
<feature type="compositionally biased region" description="Polar residues" evidence="1">
    <location>
        <begin position="9"/>
        <end position="25"/>
    </location>
</feature>
<accession>A0A9W6ZJT0</accession>
<name>A0A9W6ZJT0_9STRA</name>
<feature type="non-terminal residue" evidence="2">
    <location>
        <position position="1"/>
    </location>
</feature>
<dbReference type="OrthoDB" id="47825at2759"/>
<evidence type="ECO:0000256" key="1">
    <source>
        <dbReference type="SAM" id="MobiDB-lite"/>
    </source>
</evidence>
<dbReference type="PANTHER" id="PTHR14614">
    <property type="entry name" value="HEPATOCELLULAR CARCINOMA-ASSOCIATED ANTIGEN"/>
    <property type="match status" value="1"/>
</dbReference>
<gene>
    <name evidence="2" type="ORF">TrRE_jg1168</name>
</gene>
<sequence>PPPLPNPGLTFSSRPNDTSSCTSGSTGNVLWDGSVYLLRYLLSSAGEELHRTKVEGREVLELGSGTGFMAVHMAETLGSYVTATDLPYCAELVQTTIGANRMGGRVKFVELDWSTREKPILGCDVVVAADCVWIESLVGPFLRTFKHYLEASVEQVGIIAHQVRGGGGEIEDRIVRFFKEGGWECTRDGWVDEEYPESRLCVFIIQRC</sequence>
<evidence type="ECO:0000313" key="3">
    <source>
        <dbReference type="Proteomes" id="UP001165082"/>
    </source>
</evidence>